<accession>A0A8J2YR79</accession>
<dbReference type="AlphaFoldDB" id="A0A8J2YR79"/>
<keyword evidence="2" id="KW-0456">Lyase</keyword>
<evidence type="ECO:0000313" key="4">
    <source>
        <dbReference type="EMBL" id="GGF08374.1"/>
    </source>
</evidence>
<dbReference type="PANTHER" id="PTHR22789:SF0">
    <property type="entry name" value="3-OXO-TETRONATE 4-PHOSPHATE DECARBOXYLASE-RELATED"/>
    <property type="match status" value="1"/>
</dbReference>
<gene>
    <name evidence="4" type="ORF">GCM10011611_12240</name>
</gene>
<dbReference type="SMART" id="SM01007">
    <property type="entry name" value="Aldolase_II"/>
    <property type="match status" value="1"/>
</dbReference>
<dbReference type="GO" id="GO:0019323">
    <property type="term" value="P:pentose catabolic process"/>
    <property type="evidence" value="ECO:0007669"/>
    <property type="project" value="TreeGrafter"/>
</dbReference>
<dbReference type="Proteomes" id="UP000646365">
    <property type="component" value="Unassembled WGS sequence"/>
</dbReference>
<protein>
    <submittedName>
        <fullName evidence="4">Fuculose phosphate aldolase</fullName>
    </submittedName>
</protein>
<dbReference type="PANTHER" id="PTHR22789">
    <property type="entry name" value="FUCULOSE PHOSPHATE ALDOLASE"/>
    <property type="match status" value="1"/>
</dbReference>
<evidence type="ECO:0000256" key="1">
    <source>
        <dbReference type="ARBA" id="ARBA00022723"/>
    </source>
</evidence>
<keyword evidence="5" id="KW-1185">Reference proteome</keyword>
<evidence type="ECO:0000313" key="5">
    <source>
        <dbReference type="Proteomes" id="UP000646365"/>
    </source>
</evidence>
<dbReference type="InterPro" id="IPR050197">
    <property type="entry name" value="Aldolase_class_II_sugar_metab"/>
</dbReference>
<organism evidence="4 5">
    <name type="scientific">Aliidongia dinghuensis</name>
    <dbReference type="NCBI Taxonomy" id="1867774"/>
    <lineage>
        <taxon>Bacteria</taxon>
        <taxon>Pseudomonadati</taxon>
        <taxon>Pseudomonadota</taxon>
        <taxon>Alphaproteobacteria</taxon>
        <taxon>Rhodospirillales</taxon>
        <taxon>Dongiaceae</taxon>
        <taxon>Aliidongia</taxon>
    </lineage>
</organism>
<dbReference type="RefSeq" id="WP_189043642.1">
    <property type="nucleotide sequence ID" value="NZ_BMJQ01000003.1"/>
</dbReference>
<name>A0A8J2YR79_9PROT</name>
<sequence>MPEDTLELRQALIAHARKLTASGLTKNTSGNLSHRVSGGFLVTPSGMDYDGLEPGDIVFVDFAGRATGRRLPSSEWHFHREILARREDISVVLHAHSPFATSLACLREGIPAFHYMVAVAGGADIRCALYATFGTEELSRHAVAALEGRKACLLANHGQISLGTDFASAHKLAVEVETLAEMYWRARQIGTPIILDAAEMAVVLEKFRTYGRQPPLPA</sequence>
<reference evidence="4" key="1">
    <citation type="journal article" date="2014" name="Int. J. Syst. Evol. Microbiol.">
        <title>Complete genome sequence of Corynebacterium casei LMG S-19264T (=DSM 44701T), isolated from a smear-ripened cheese.</title>
        <authorList>
            <consortium name="US DOE Joint Genome Institute (JGI-PGF)"/>
            <person name="Walter F."/>
            <person name="Albersmeier A."/>
            <person name="Kalinowski J."/>
            <person name="Ruckert C."/>
        </authorList>
    </citation>
    <scope>NUCLEOTIDE SEQUENCE</scope>
    <source>
        <strain evidence="4">CGMCC 1.15725</strain>
    </source>
</reference>
<dbReference type="SUPFAM" id="SSF53639">
    <property type="entry name" value="AraD/HMP-PK domain-like"/>
    <property type="match status" value="1"/>
</dbReference>
<dbReference type="GO" id="GO:0005829">
    <property type="term" value="C:cytosol"/>
    <property type="evidence" value="ECO:0007669"/>
    <property type="project" value="TreeGrafter"/>
</dbReference>
<dbReference type="EMBL" id="BMJQ01000003">
    <property type="protein sequence ID" value="GGF08374.1"/>
    <property type="molecule type" value="Genomic_DNA"/>
</dbReference>
<dbReference type="GO" id="GO:0016832">
    <property type="term" value="F:aldehyde-lyase activity"/>
    <property type="evidence" value="ECO:0007669"/>
    <property type="project" value="TreeGrafter"/>
</dbReference>
<proteinExistence type="predicted"/>
<reference evidence="4" key="2">
    <citation type="submission" date="2020-09" db="EMBL/GenBank/DDBJ databases">
        <authorList>
            <person name="Sun Q."/>
            <person name="Zhou Y."/>
        </authorList>
    </citation>
    <scope>NUCLEOTIDE SEQUENCE</scope>
    <source>
        <strain evidence="4">CGMCC 1.15725</strain>
    </source>
</reference>
<dbReference type="Pfam" id="PF00596">
    <property type="entry name" value="Aldolase_II"/>
    <property type="match status" value="1"/>
</dbReference>
<dbReference type="Gene3D" id="3.40.225.10">
    <property type="entry name" value="Class II aldolase/adducin N-terminal domain"/>
    <property type="match status" value="1"/>
</dbReference>
<dbReference type="InterPro" id="IPR036409">
    <property type="entry name" value="Aldolase_II/adducin_N_sf"/>
</dbReference>
<evidence type="ECO:0000256" key="2">
    <source>
        <dbReference type="ARBA" id="ARBA00023239"/>
    </source>
</evidence>
<dbReference type="GO" id="GO:0046872">
    <property type="term" value="F:metal ion binding"/>
    <property type="evidence" value="ECO:0007669"/>
    <property type="project" value="UniProtKB-KW"/>
</dbReference>
<comment type="caution">
    <text evidence="4">The sequence shown here is derived from an EMBL/GenBank/DDBJ whole genome shotgun (WGS) entry which is preliminary data.</text>
</comment>
<dbReference type="InterPro" id="IPR001303">
    <property type="entry name" value="Aldolase_II/adducin_N"/>
</dbReference>
<evidence type="ECO:0000259" key="3">
    <source>
        <dbReference type="SMART" id="SM01007"/>
    </source>
</evidence>
<feature type="domain" description="Class II aldolase/adducin N-terminal" evidence="3">
    <location>
        <begin position="10"/>
        <end position="184"/>
    </location>
</feature>
<keyword evidence="1" id="KW-0479">Metal-binding</keyword>